<dbReference type="AlphaFoldDB" id="A0A9X2L0H2"/>
<dbReference type="GO" id="GO:0042834">
    <property type="term" value="F:peptidoglycan binding"/>
    <property type="evidence" value="ECO:0007669"/>
    <property type="project" value="InterPro"/>
</dbReference>
<dbReference type="Proteomes" id="UP001139125">
    <property type="component" value="Unassembled WGS sequence"/>
</dbReference>
<feature type="signal peptide" evidence="1">
    <location>
        <begin position="1"/>
        <end position="27"/>
    </location>
</feature>
<proteinExistence type="predicted"/>
<comment type="caution">
    <text evidence="3">The sequence shown here is derived from an EMBL/GenBank/DDBJ whole genome shotgun (WGS) entry which is preliminary data.</text>
</comment>
<dbReference type="Pfam" id="PF05036">
    <property type="entry name" value="SPOR"/>
    <property type="match status" value="2"/>
</dbReference>
<dbReference type="PROSITE" id="PS51724">
    <property type="entry name" value="SPOR"/>
    <property type="match status" value="1"/>
</dbReference>
<dbReference type="EMBL" id="JANDBC010000001">
    <property type="protein sequence ID" value="MCP9290091.1"/>
    <property type="molecule type" value="Genomic_DNA"/>
</dbReference>
<evidence type="ECO:0000313" key="3">
    <source>
        <dbReference type="EMBL" id="MCP9290091.1"/>
    </source>
</evidence>
<feature type="chain" id="PRO_5040972934" evidence="1">
    <location>
        <begin position="28"/>
        <end position="1171"/>
    </location>
</feature>
<dbReference type="RefSeq" id="WP_255131845.1">
    <property type="nucleotide sequence ID" value="NZ_JANDBC010000001.1"/>
</dbReference>
<accession>A0A9X2L0H2</accession>
<dbReference type="InterPro" id="IPR036680">
    <property type="entry name" value="SPOR-like_sf"/>
</dbReference>
<organism evidence="3 4">
    <name type="scientific">Gracilimonas sediminicola</name>
    <dbReference type="NCBI Taxonomy" id="2952158"/>
    <lineage>
        <taxon>Bacteria</taxon>
        <taxon>Pseudomonadati</taxon>
        <taxon>Balneolota</taxon>
        <taxon>Balneolia</taxon>
        <taxon>Balneolales</taxon>
        <taxon>Balneolaceae</taxon>
        <taxon>Gracilimonas</taxon>
    </lineage>
</organism>
<keyword evidence="1" id="KW-0732">Signal</keyword>
<dbReference type="Gene3D" id="3.30.70.1070">
    <property type="entry name" value="Sporulation related repeat"/>
    <property type="match status" value="2"/>
</dbReference>
<evidence type="ECO:0000256" key="1">
    <source>
        <dbReference type="SAM" id="SignalP"/>
    </source>
</evidence>
<reference evidence="3" key="1">
    <citation type="submission" date="2022-06" db="EMBL/GenBank/DDBJ databases">
        <title>Gracilimonas sp. CAU 1638 isolated from sea sediment.</title>
        <authorList>
            <person name="Kim W."/>
        </authorList>
    </citation>
    <scope>NUCLEOTIDE SEQUENCE</scope>
    <source>
        <strain evidence="3">CAU 1638</strain>
    </source>
</reference>
<evidence type="ECO:0000313" key="4">
    <source>
        <dbReference type="Proteomes" id="UP001139125"/>
    </source>
</evidence>
<sequence length="1171" mass="133793">MNHWLKIILTLNIVALCLFLKPDNSHAQGNNNDEIEVYLEFRHRGIIGSVVISYYKNDQFYLPVSELFSLFDIDHTVNGLSVNGKFGIKQTPYHIDLRANQIKFGDKIIQLTVDDYLIKEIDSYLRADIFYEAFGLDFTIDFNNLTLNLETEKELPAIERAIRAQRRRLADDNRYQEVRYDLRYGRERPFLDGGFVDYNLSANMGSGVNVYNANTNLGVQLYGGDLQGSIFGSYSSNFSNISTDNLRWRYMYRDQQWLSKITIGQTNSDGVARNSYTGIRLTNEPIEPRRLFDEYVVQGSTIPQSEVELYMNNALIDFQQANEMGDYRFLTPITYGSSQLDLKIYGPTGQIIERSERIQVPFTFQPKGVFNYSVNLGQLDNPIVGNTNQNLTAQGTGSYGITEWLTAKAGVEYYEGLNDGLPTFTSSVSSRILSSYILTFEAASQAYYRGVFNTIFPNSASINFDFTEYTGNFSIYNPSNDDKRLVASAFYPFNLFGTPFNVRASAFSRIRETANATTLRLDANSRIGKMNLRVGYSDRFAGKVDLFNPTTTSYVETSATYNVSRNRNLPPYIRGVFLRAQMRYQPTLNQFESAEALISRNVFNQGRFQLSVGRNFIAEYNTIRFSLVIDLNKIRTNTTYNNIRNNSSFTQNVRGSVGYDTNYNNFLFTSRDQVGRSGTAIQLFVDNNGNRSFEKEEDQPIDGNAVRIRRSGANSIQKNGILYFTQMQPYFYYNMEMNEGGLDNPMLVPEFDKFGLITDPSRFKKVEIPFYMSGVMEGSVKRQTANAKSSGIGGLKLLLDQQNGDFSKELRTFSDGSFYDYELPPGQYILRVDPSQLDILNVKSIPEKIEFEVEAIPEGDFVEGLQILLVPKDYQVNEEPITAGTNIAQTANSGGGISLEYNIAVDRLILNKCRYGVQLAAFSSFEAATRIVKNYSRDSDSYIVYNEPRELYAVRTGLFQELSRASQFTQNLTSTYPDAAVLNQCYETVATNYEPGGFRYDLQFAAFTNPHRADSYMNDLESRYNFNLHRYQDPNTLMYKVRLGPFSSERLAKQERNKVLSSTPISDIYIAKQELPASMINVDFEFILQLGEFETERQAVLYAIRVEEEFGFDSKILIDERENIVLVLEEVYSDWEEVLSIRKQIDNNNTFRTPVIHLMEQKINDQVNFSW</sequence>
<dbReference type="InterPro" id="IPR007730">
    <property type="entry name" value="SPOR-like_dom"/>
</dbReference>
<keyword evidence="4" id="KW-1185">Reference proteome</keyword>
<gene>
    <name evidence="3" type="ORF">NM125_00695</name>
</gene>
<dbReference type="SUPFAM" id="SSF110997">
    <property type="entry name" value="Sporulation related repeat"/>
    <property type="match status" value="2"/>
</dbReference>
<evidence type="ECO:0000259" key="2">
    <source>
        <dbReference type="PROSITE" id="PS51724"/>
    </source>
</evidence>
<name>A0A9X2L0H2_9BACT</name>
<protein>
    <submittedName>
        <fullName evidence="3">SPOR domain-containing protein</fullName>
    </submittedName>
</protein>
<feature type="domain" description="SPOR" evidence="2">
    <location>
        <begin position="994"/>
        <end position="1072"/>
    </location>
</feature>